<sequence length="256" mass="28165">MKNGQDVGYGYKRVKTMALFRRKKKQSDDSIINGVKLVTAVEPKNVVSEQFRTVRTNIDFSSVDKQIKTLLFTSSGMSEGKSTVSANTAVTWAQQGKKILFIDADLRRPSVQSSFDLVNGRGLSSVLSNNLDFHEVTQQTAIDNLEVITSGPIPPNPAELLNSNRMKRLLDSVEAEYDLVLLDVPPLLSVTDTQVLAARVDGVVLVVRQGVAQKTAITRAVELLQMVHANLLGYVLNDMVPRDGYGYGYGYGYGHE</sequence>
<dbReference type="PATRIC" id="fig|1423733.4.peg.1635"/>
<keyword evidence="11" id="KW-0270">Exopolysaccharide synthesis</keyword>
<comment type="pathway">
    <text evidence="1">Capsule biogenesis; capsule polysaccharide biosynthesis.</text>
</comment>
<evidence type="ECO:0000256" key="6">
    <source>
        <dbReference type="ARBA" id="ARBA00022741"/>
    </source>
</evidence>
<evidence type="ECO:0000256" key="5">
    <source>
        <dbReference type="ARBA" id="ARBA00022679"/>
    </source>
</evidence>
<evidence type="ECO:0000313" key="15">
    <source>
        <dbReference type="EMBL" id="KRM76447.1"/>
    </source>
</evidence>
<dbReference type="NCBIfam" id="TIGR01007">
    <property type="entry name" value="eps_fam"/>
    <property type="match status" value="1"/>
</dbReference>
<dbReference type="GO" id="GO:0005886">
    <property type="term" value="C:plasma membrane"/>
    <property type="evidence" value="ECO:0007669"/>
    <property type="project" value="UniProtKB-ARBA"/>
</dbReference>
<dbReference type="EC" id="2.7.10.2" evidence="3"/>
<dbReference type="Pfam" id="PF13614">
    <property type="entry name" value="AAA_31"/>
    <property type="match status" value="1"/>
</dbReference>
<dbReference type="SUPFAM" id="SSF52540">
    <property type="entry name" value="P-loop containing nucleoside triphosphate hydrolases"/>
    <property type="match status" value="1"/>
</dbReference>
<name>A0A0R2BAC2_SECCO</name>
<feature type="domain" description="AAA" evidence="14">
    <location>
        <begin position="80"/>
        <end position="212"/>
    </location>
</feature>
<accession>A0A0R2BAC2</accession>
<evidence type="ECO:0000313" key="16">
    <source>
        <dbReference type="Proteomes" id="UP000051845"/>
    </source>
</evidence>
<evidence type="ECO:0000256" key="1">
    <source>
        <dbReference type="ARBA" id="ARBA00005132"/>
    </source>
</evidence>
<dbReference type="Proteomes" id="UP000051845">
    <property type="component" value="Unassembled WGS sequence"/>
</dbReference>
<dbReference type="FunFam" id="3.40.50.300:FF:000527">
    <property type="entry name" value="Tyrosine-protein kinase etk"/>
    <property type="match status" value="1"/>
</dbReference>
<comment type="caution">
    <text evidence="15">The sequence shown here is derived from an EMBL/GenBank/DDBJ whole genome shotgun (WGS) entry which is preliminary data.</text>
</comment>
<evidence type="ECO:0000256" key="11">
    <source>
        <dbReference type="ARBA" id="ARBA00023169"/>
    </source>
</evidence>
<evidence type="ECO:0000256" key="3">
    <source>
        <dbReference type="ARBA" id="ARBA00011903"/>
    </source>
</evidence>
<dbReference type="InterPro" id="IPR027417">
    <property type="entry name" value="P-loop_NTPase"/>
</dbReference>
<comment type="catalytic activity">
    <reaction evidence="13">
        <text>L-tyrosyl-[protein] + ATP = O-phospho-L-tyrosyl-[protein] + ADP + H(+)</text>
        <dbReference type="Rhea" id="RHEA:10596"/>
        <dbReference type="Rhea" id="RHEA-COMP:10136"/>
        <dbReference type="Rhea" id="RHEA-COMP:20101"/>
        <dbReference type="ChEBI" id="CHEBI:15378"/>
        <dbReference type="ChEBI" id="CHEBI:30616"/>
        <dbReference type="ChEBI" id="CHEBI:46858"/>
        <dbReference type="ChEBI" id="CHEBI:61978"/>
        <dbReference type="ChEBI" id="CHEBI:456216"/>
        <dbReference type="EC" id="2.7.10.2"/>
    </reaction>
</comment>
<evidence type="ECO:0000256" key="2">
    <source>
        <dbReference type="ARBA" id="ARBA00007316"/>
    </source>
</evidence>
<evidence type="ECO:0000256" key="10">
    <source>
        <dbReference type="ARBA" id="ARBA00023137"/>
    </source>
</evidence>
<dbReference type="EMBL" id="AYYR01000027">
    <property type="protein sequence ID" value="KRM76447.1"/>
    <property type="molecule type" value="Genomic_DNA"/>
</dbReference>
<dbReference type="STRING" id="33960.TY91_16285"/>
<dbReference type="GO" id="GO:0042802">
    <property type="term" value="F:identical protein binding"/>
    <property type="evidence" value="ECO:0007669"/>
    <property type="project" value="UniProtKB-ARBA"/>
</dbReference>
<dbReference type="InterPro" id="IPR050445">
    <property type="entry name" value="Bact_polysacc_biosynth/exp"/>
</dbReference>
<dbReference type="PANTHER" id="PTHR32309">
    <property type="entry name" value="TYROSINE-PROTEIN KINASE"/>
    <property type="match status" value="1"/>
</dbReference>
<keyword evidence="10" id="KW-0829">Tyrosine-protein kinase</keyword>
<evidence type="ECO:0000256" key="4">
    <source>
        <dbReference type="ARBA" id="ARBA00019200"/>
    </source>
</evidence>
<dbReference type="GO" id="GO:0004715">
    <property type="term" value="F:non-membrane spanning protein tyrosine kinase activity"/>
    <property type="evidence" value="ECO:0007669"/>
    <property type="project" value="UniProtKB-EC"/>
</dbReference>
<dbReference type="InterPro" id="IPR005702">
    <property type="entry name" value="Wzc-like_C"/>
</dbReference>
<comment type="function">
    <text evidence="12">Involved in the regulation of capsular polysaccharide biosynthesis. Autophosphorylation of CpsD attenuates its activity and reduces the level of encapsulation. May be part of a complex that directs the coordinated polymerization and export to the cell surface of the capsular polysaccharide.</text>
</comment>
<evidence type="ECO:0000259" key="14">
    <source>
        <dbReference type="Pfam" id="PF13614"/>
    </source>
</evidence>
<keyword evidence="6" id="KW-0547">Nucleotide-binding</keyword>
<dbReference type="AlphaFoldDB" id="A0A0R2BAC2"/>
<dbReference type="UniPathway" id="UPA00934"/>
<organism evidence="15 16">
    <name type="scientific">Secundilactobacillus collinoides DSM 20515 = JCM 1123</name>
    <dbReference type="NCBI Taxonomy" id="1423733"/>
    <lineage>
        <taxon>Bacteria</taxon>
        <taxon>Bacillati</taxon>
        <taxon>Bacillota</taxon>
        <taxon>Bacilli</taxon>
        <taxon>Lactobacillales</taxon>
        <taxon>Lactobacillaceae</taxon>
        <taxon>Secundilactobacillus</taxon>
    </lineage>
</organism>
<comment type="similarity">
    <text evidence="2">Belongs to the CpsD/CapB family.</text>
</comment>
<evidence type="ECO:0000256" key="13">
    <source>
        <dbReference type="ARBA" id="ARBA00051245"/>
    </source>
</evidence>
<keyword evidence="9" id="KW-0972">Capsule biogenesis/degradation</keyword>
<gene>
    <name evidence="15" type="ORF">FC82_GL001554</name>
</gene>
<keyword evidence="5" id="KW-0808">Transferase</keyword>
<dbReference type="Gene3D" id="3.40.50.300">
    <property type="entry name" value="P-loop containing nucleotide triphosphate hydrolases"/>
    <property type="match status" value="1"/>
</dbReference>
<evidence type="ECO:0000256" key="8">
    <source>
        <dbReference type="ARBA" id="ARBA00022840"/>
    </source>
</evidence>
<keyword evidence="8" id="KW-0067">ATP-binding</keyword>
<dbReference type="GO" id="GO:0045227">
    <property type="term" value="P:capsule polysaccharide biosynthetic process"/>
    <property type="evidence" value="ECO:0007669"/>
    <property type="project" value="UniProtKB-UniPathway"/>
</dbReference>
<dbReference type="GO" id="GO:0005524">
    <property type="term" value="F:ATP binding"/>
    <property type="evidence" value="ECO:0007669"/>
    <property type="project" value="UniProtKB-KW"/>
</dbReference>
<evidence type="ECO:0000256" key="9">
    <source>
        <dbReference type="ARBA" id="ARBA00022903"/>
    </source>
</evidence>
<proteinExistence type="inferred from homology"/>
<dbReference type="CDD" id="cd05387">
    <property type="entry name" value="BY-kinase"/>
    <property type="match status" value="1"/>
</dbReference>
<dbReference type="PANTHER" id="PTHR32309:SF13">
    <property type="entry name" value="FERRIC ENTEROBACTIN TRANSPORT PROTEIN FEPE"/>
    <property type="match status" value="1"/>
</dbReference>
<keyword evidence="7" id="KW-0418">Kinase</keyword>
<protein>
    <recommendedName>
        <fullName evidence="4">Tyrosine-protein kinase CpsD</fullName>
        <ecNumber evidence="3">2.7.10.2</ecNumber>
    </recommendedName>
</protein>
<evidence type="ECO:0000256" key="7">
    <source>
        <dbReference type="ARBA" id="ARBA00022777"/>
    </source>
</evidence>
<reference evidence="15 16" key="1">
    <citation type="journal article" date="2015" name="Genome Announc.">
        <title>Expanding the biotechnology potential of lactobacilli through comparative genomics of 213 strains and associated genera.</title>
        <authorList>
            <person name="Sun Z."/>
            <person name="Harris H.M."/>
            <person name="McCann A."/>
            <person name="Guo C."/>
            <person name="Argimon S."/>
            <person name="Zhang W."/>
            <person name="Yang X."/>
            <person name="Jeffery I.B."/>
            <person name="Cooney J.C."/>
            <person name="Kagawa T.F."/>
            <person name="Liu W."/>
            <person name="Song Y."/>
            <person name="Salvetti E."/>
            <person name="Wrobel A."/>
            <person name="Rasinkangas P."/>
            <person name="Parkhill J."/>
            <person name="Rea M.C."/>
            <person name="O'Sullivan O."/>
            <person name="Ritari J."/>
            <person name="Douillard F.P."/>
            <person name="Paul Ross R."/>
            <person name="Yang R."/>
            <person name="Briner A.E."/>
            <person name="Felis G.E."/>
            <person name="de Vos W.M."/>
            <person name="Barrangou R."/>
            <person name="Klaenhammer T.R."/>
            <person name="Caufield P.W."/>
            <person name="Cui Y."/>
            <person name="Zhang H."/>
            <person name="O'Toole P.W."/>
        </authorList>
    </citation>
    <scope>NUCLEOTIDE SEQUENCE [LARGE SCALE GENOMIC DNA]</scope>
    <source>
        <strain evidence="15 16">DSM 20515</strain>
    </source>
</reference>
<evidence type="ECO:0000256" key="12">
    <source>
        <dbReference type="ARBA" id="ARBA00024964"/>
    </source>
</evidence>
<dbReference type="InterPro" id="IPR025669">
    <property type="entry name" value="AAA_dom"/>
</dbReference>